<feature type="compositionally biased region" description="Low complexity" evidence="1">
    <location>
        <begin position="98"/>
        <end position="114"/>
    </location>
</feature>
<reference evidence="3" key="1">
    <citation type="submission" date="2022-11" db="UniProtKB">
        <authorList>
            <consortium name="WormBaseParasite"/>
        </authorList>
    </citation>
    <scope>IDENTIFICATION</scope>
</reference>
<name>A0A914Z954_9BILA</name>
<protein>
    <submittedName>
        <fullName evidence="3">Uncharacterized protein</fullName>
    </submittedName>
</protein>
<dbReference type="Proteomes" id="UP000887577">
    <property type="component" value="Unplaced"/>
</dbReference>
<dbReference type="WBParaSite" id="PSU_v2.g6778.t1">
    <property type="protein sequence ID" value="PSU_v2.g6778.t1"/>
    <property type="gene ID" value="PSU_v2.g6778"/>
</dbReference>
<keyword evidence="2" id="KW-1185">Reference proteome</keyword>
<evidence type="ECO:0000313" key="3">
    <source>
        <dbReference type="WBParaSite" id="PSU_v2.g6778.t1"/>
    </source>
</evidence>
<organism evidence="2 3">
    <name type="scientific">Panagrolaimus superbus</name>
    <dbReference type="NCBI Taxonomy" id="310955"/>
    <lineage>
        <taxon>Eukaryota</taxon>
        <taxon>Metazoa</taxon>
        <taxon>Ecdysozoa</taxon>
        <taxon>Nematoda</taxon>
        <taxon>Chromadorea</taxon>
        <taxon>Rhabditida</taxon>
        <taxon>Tylenchina</taxon>
        <taxon>Panagrolaimomorpha</taxon>
        <taxon>Panagrolaimoidea</taxon>
        <taxon>Panagrolaimidae</taxon>
        <taxon>Panagrolaimus</taxon>
    </lineage>
</organism>
<accession>A0A914Z954</accession>
<proteinExistence type="predicted"/>
<evidence type="ECO:0000313" key="2">
    <source>
        <dbReference type="Proteomes" id="UP000887577"/>
    </source>
</evidence>
<sequence>MLKIVVVFYVLNADDAPDVAQLESASSLLDITAKYSRKRKSTSFGSIFESANPENDPIVKGVSNVTPSSTAAEFPCGTPRLPPHTPAPKTDSHHPSKTSVIHVTPVSPSSTPKSRSNKYKKLS</sequence>
<evidence type="ECO:0000256" key="1">
    <source>
        <dbReference type="SAM" id="MobiDB-lite"/>
    </source>
</evidence>
<feature type="region of interest" description="Disordered" evidence="1">
    <location>
        <begin position="44"/>
        <end position="123"/>
    </location>
</feature>
<dbReference type="AlphaFoldDB" id="A0A914Z954"/>